<keyword evidence="2" id="KW-1185">Reference proteome</keyword>
<accession>A0A8J4PT17</accession>
<proteinExistence type="predicted"/>
<dbReference type="EMBL" id="AJWJ01000802">
    <property type="protein sequence ID" value="KAF2068906.1"/>
    <property type="molecule type" value="Genomic_DNA"/>
</dbReference>
<evidence type="ECO:0000313" key="1">
    <source>
        <dbReference type="EMBL" id="KAF2068906.1"/>
    </source>
</evidence>
<sequence length="225" mass="26669">MEQLKNLINSVAPKKFEKDQDFYKFLHPDKYMHVNSEMYCLTNYAFQLFKSFQLGWNKAPLVEEEHETNSESSFQKKWGIFNIGSIIEACTIEGDYAYHYYQAKVLKLFDYYCYVKWCAYPEEEPCKVLYLNPKLKTIPIKLVVQKDVKHPNIYSDYLGRFPAGLEKGKQTYNFFKCKWLEDIKEAGKRTKLYKVKKVDFNNEEDIAMELFVCGSANWKSYTVNS</sequence>
<dbReference type="AlphaFoldDB" id="A0A8J4PT17"/>
<protein>
    <submittedName>
        <fullName evidence="1">Uncharacterized protein</fullName>
    </submittedName>
</protein>
<comment type="caution">
    <text evidence="1">The sequence shown here is derived from an EMBL/GenBank/DDBJ whole genome shotgun (WGS) entry which is preliminary data.</text>
</comment>
<reference evidence="1" key="1">
    <citation type="submission" date="2020-01" db="EMBL/GenBank/DDBJ databases">
        <title>Development of genomics and gene disruption for Polysphondylium violaceum indicates a role for the polyketide synthase stlB in stalk morphogenesis.</title>
        <authorList>
            <person name="Narita B."/>
            <person name="Kawabe Y."/>
            <person name="Kin K."/>
            <person name="Saito T."/>
            <person name="Gibbs R."/>
            <person name="Kuspa A."/>
            <person name="Muzny D."/>
            <person name="Queller D."/>
            <person name="Richards S."/>
            <person name="Strassman J."/>
            <person name="Sucgang R."/>
            <person name="Worley K."/>
            <person name="Schaap P."/>
        </authorList>
    </citation>
    <scope>NUCLEOTIDE SEQUENCE</scope>
    <source>
        <strain evidence="1">QSvi11</strain>
    </source>
</reference>
<organism evidence="1 2">
    <name type="scientific">Polysphondylium violaceum</name>
    <dbReference type="NCBI Taxonomy" id="133409"/>
    <lineage>
        <taxon>Eukaryota</taxon>
        <taxon>Amoebozoa</taxon>
        <taxon>Evosea</taxon>
        <taxon>Eumycetozoa</taxon>
        <taxon>Dictyostelia</taxon>
        <taxon>Dictyosteliales</taxon>
        <taxon>Dictyosteliaceae</taxon>
        <taxon>Polysphondylium</taxon>
    </lineage>
</organism>
<evidence type="ECO:0000313" key="2">
    <source>
        <dbReference type="Proteomes" id="UP000695562"/>
    </source>
</evidence>
<name>A0A8J4PT17_9MYCE</name>
<gene>
    <name evidence="1" type="ORF">CYY_009775</name>
</gene>
<dbReference type="Proteomes" id="UP000695562">
    <property type="component" value="Unassembled WGS sequence"/>
</dbReference>